<proteinExistence type="predicted"/>
<comment type="caution">
    <text evidence="4">The sequence shown here is derived from an EMBL/GenBank/DDBJ whole genome shotgun (WGS) entry which is preliminary data.</text>
</comment>
<dbReference type="InterPro" id="IPR036457">
    <property type="entry name" value="PPM-type-like_dom_sf"/>
</dbReference>
<dbReference type="EMBL" id="JACHJJ010000021">
    <property type="protein sequence ID" value="MBB5966033.1"/>
    <property type="molecule type" value="Genomic_DNA"/>
</dbReference>
<dbReference type="AlphaFoldDB" id="A0A841DB24"/>
<keyword evidence="5" id="KW-1185">Reference proteome</keyword>
<sequence>MIFLSAAVGRFLAGRPGTVIGVCTALVLASVFTFLLHRQVASVGPAGRAGATGRRPPEEGGPSDAPAQPAPPAAAVPARPAGEPLPERHFPRPVGRPGQANLQPWRLPGQPGPAGICADSALVGDLQVRAASIVGPGHRCEEPATPRQDAYRIGVDGTGRYLIVAVADGMSDSSHSDLGANVAVDTVVRRLRAVLTGRTVNEQDMRECFGSAAERMTATARQRGLAPEDVRAAVLAAVVELNPDVHGGRAVFFAAIADVSAWLRRGRSWCRIAGDGKHGLDAGRLSDFLPHFPSAVRLMTRRLDPGDVLALTTDGIGDALLASGELAAWFADEWKSPPFIGRFIDTVGFEARGQLDDRTAIVIWCPERQP</sequence>
<dbReference type="SUPFAM" id="SSF81606">
    <property type="entry name" value="PP2C-like"/>
    <property type="match status" value="1"/>
</dbReference>
<dbReference type="InterPro" id="IPR001932">
    <property type="entry name" value="PPM-type_phosphatase-like_dom"/>
</dbReference>
<evidence type="ECO:0000313" key="5">
    <source>
        <dbReference type="Proteomes" id="UP000562352"/>
    </source>
</evidence>
<keyword evidence="2" id="KW-0812">Transmembrane</keyword>
<keyword evidence="2" id="KW-0472">Membrane</keyword>
<dbReference type="Proteomes" id="UP000562352">
    <property type="component" value="Unassembled WGS sequence"/>
</dbReference>
<organism evidence="4 5">
    <name type="scientific">Planomonospora venezuelensis</name>
    <dbReference type="NCBI Taxonomy" id="1999"/>
    <lineage>
        <taxon>Bacteria</taxon>
        <taxon>Bacillati</taxon>
        <taxon>Actinomycetota</taxon>
        <taxon>Actinomycetes</taxon>
        <taxon>Streptosporangiales</taxon>
        <taxon>Streptosporangiaceae</taxon>
        <taxon>Planomonospora</taxon>
    </lineage>
</organism>
<gene>
    <name evidence="4" type="ORF">FHS22_005324</name>
</gene>
<name>A0A841DB24_PLAVE</name>
<evidence type="ECO:0000256" key="1">
    <source>
        <dbReference type="SAM" id="MobiDB-lite"/>
    </source>
</evidence>
<feature type="transmembrane region" description="Helical" evidence="2">
    <location>
        <begin position="12"/>
        <end position="36"/>
    </location>
</feature>
<accession>A0A841DB24</accession>
<evidence type="ECO:0000259" key="3">
    <source>
        <dbReference type="Pfam" id="PF13672"/>
    </source>
</evidence>
<feature type="region of interest" description="Disordered" evidence="1">
    <location>
        <begin position="45"/>
        <end position="104"/>
    </location>
</feature>
<protein>
    <submittedName>
        <fullName evidence="4">Serine/threonine protein phosphatase PrpC</fullName>
    </submittedName>
</protein>
<dbReference type="RefSeq" id="WP_184945841.1">
    <property type="nucleotide sequence ID" value="NZ_BAAAWZ010000004.1"/>
</dbReference>
<evidence type="ECO:0000313" key="4">
    <source>
        <dbReference type="EMBL" id="MBB5966033.1"/>
    </source>
</evidence>
<dbReference type="Gene3D" id="3.60.40.10">
    <property type="entry name" value="PPM-type phosphatase domain"/>
    <property type="match status" value="1"/>
</dbReference>
<reference evidence="4 5" key="1">
    <citation type="submission" date="2020-08" db="EMBL/GenBank/DDBJ databases">
        <title>Genomic Encyclopedia of Type Strains, Phase III (KMG-III): the genomes of soil and plant-associated and newly described type strains.</title>
        <authorList>
            <person name="Whitman W."/>
        </authorList>
    </citation>
    <scope>NUCLEOTIDE SEQUENCE [LARGE SCALE GENOMIC DNA]</scope>
    <source>
        <strain evidence="4 5">CECT 3303</strain>
    </source>
</reference>
<dbReference type="Pfam" id="PF13672">
    <property type="entry name" value="PP2C_2"/>
    <property type="match status" value="1"/>
</dbReference>
<feature type="compositionally biased region" description="Low complexity" evidence="1">
    <location>
        <begin position="45"/>
        <end position="54"/>
    </location>
</feature>
<keyword evidence="2" id="KW-1133">Transmembrane helix</keyword>
<feature type="compositionally biased region" description="Low complexity" evidence="1">
    <location>
        <begin position="75"/>
        <end position="84"/>
    </location>
</feature>
<feature type="domain" description="PPM-type phosphatase" evidence="3">
    <location>
        <begin position="137"/>
        <end position="334"/>
    </location>
</feature>
<evidence type="ECO:0000256" key="2">
    <source>
        <dbReference type="SAM" id="Phobius"/>
    </source>
</evidence>